<dbReference type="InterPro" id="IPR028917">
    <property type="entry name" value="Tox-GHH2_domain"/>
</dbReference>
<dbReference type="GO" id="GO:0004519">
    <property type="term" value="F:endonuclease activity"/>
    <property type="evidence" value="ECO:0007669"/>
    <property type="project" value="UniProtKB-KW"/>
</dbReference>
<evidence type="ECO:0000256" key="1">
    <source>
        <dbReference type="SAM" id="MobiDB-lite"/>
    </source>
</evidence>
<keyword evidence="3" id="KW-0378">Hydrolase</keyword>
<feature type="region of interest" description="Disordered" evidence="1">
    <location>
        <begin position="321"/>
        <end position="345"/>
    </location>
</feature>
<organism evidence="3 4">
    <name type="scientific">Thiocapsa rosea</name>
    <dbReference type="NCBI Taxonomy" id="69360"/>
    <lineage>
        <taxon>Bacteria</taxon>
        <taxon>Pseudomonadati</taxon>
        <taxon>Pseudomonadota</taxon>
        <taxon>Gammaproteobacteria</taxon>
        <taxon>Chromatiales</taxon>
        <taxon>Chromatiaceae</taxon>
        <taxon>Thiocapsa</taxon>
    </lineage>
</organism>
<sequence length="357" mass="38747">MANDVFANNMELSCKAGSGKSICSFPDVCFTPPENPATPPGVPVPYPNTGFTSDTTSGSKSVTISGQEVMLKNKSYFKKSTGDEAGSAAKKGVVSSVNRGKVYFTSWSMDVKIESENAVRNLDLTTHNHGSPPNTVPWPFNDSMAMAPGGACNQPPPNDYADQVDANCTAPPHECFTAACCKARKCMMVPGSLKPNHCCTRSGNQMTPHHAIPVMDHYSEEGARSLPAGPTKQSKKVHGCKGYDEDKAPAICVSGHDHGAREGTGRLKQHGRIGRAYTHMRDELEGDTYKYKDVAAPTAQTIAHHVGCNKECIQAQMDQYHTKNSKGNLRKSKNPRKEGEKYYSEAIPDDSQYFDYS</sequence>
<dbReference type="CDD" id="cd14740">
    <property type="entry name" value="PAAR_4"/>
    <property type="match status" value="1"/>
</dbReference>
<keyword evidence="3" id="KW-0255">Endonuclease</keyword>
<dbReference type="Proteomes" id="UP000274556">
    <property type="component" value="Unassembled WGS sequence"/>
</dbReference>
<keyword evidence="3" id="KW-0540">Nuclease</keyword>
<gene>
    <name evidence="3" type="ORF">BDD21_3803</name>
</gene>
<reference evidence="3 4" key="1">
    <citation type="submission" date="2018-10" db="EMBL/GenBank/DDBJ databases">
        <title>Genomic Encyclopedia of Archaeal and Bacterial Type Strains, Phase II (KMG-II): from individual species to whole genera.</title>
        <authorList>
            <person name="Goeker M."/>
        </authorList>
    </citation>
    <scope>NUCLEOTIDE SEQUENCE [LARGE SCALE GENOMIC DNA]</scope>
    <source>
        <strain evidence="3 4">DSM 235</strain>
    </source>
</reference>
<accession>A0A495VD50</accession>
<dbReference type="EMBL" id="RBXL01000001">
    <property type="protein sequence ID" value="RKT46297.1"/>
    <property type="molecule type" value="Genomic_DNA"/>
</dbReference>
<dbReference type="Pfam" id="PF13665">
    <property type="entry name" value="Tox-PAAR-like"/>
    <property type="match status" value="1"/>
</dbReference>
<comment type="caution">
    <text evidence="3">The sequence shown here is derived from an EMBL/GenBank/DDBJ whole genome shotgun (WGS) entry which is preliminary data.</text>
</comment>
<feature type="domain" description="Tox-GHH2" evidence="2">
    <location>
        <begin position="207"/>
        <end position="321"/>
    </location>
</feature>
<evidence type="ECO:0000259" key="2">
    <source>
        <dbReference type="Pfam" id="PF15635"/>
    </source>
</evidence>
<dbReference type="AlphaFoldDB" id="A0A495VD50"/>
<proteinExistence type="predicted"/>
<keyword evidence="4" id="KW-1185">Reference proteome</keyword>
<name>A0A495VD50_9GAMM</name>
<protein>
    <submittedName>
        <fullName evidence="3">HNH/endonuclease VII toxin of polymorphic toxin system</fullName>
    </submittedName>
</protein>
<dbReference type="Pfam" id="PF15635">
    <property type="entry name" value="Tox-GHH2"/>
    <property type="match status" value="1"/>
</dbReference>
<evidence type="ECO:0000313" key="3">
    <source>
        <dbReference type="EMBL" id="RKT46297.1"/>
    </source>
</evidence>
<evidence type="ECO:0000313" key="4">
    <source>
        <dbReference type="Proteomes" id="UP000274556"/>
    </source>
</evidence>
<dbReference type="RefSeq" id="WP_170164818.1">
    <property type="nucleotide sequence ID" value="NZ_RBXL01000001.1"/>
</dbReference>